<name>A9KRG2_LACP7</name>
<dbReference type="EMBL" id="CP000885">
    <property type="protein sequence ID" value="ABX42036.1"/>
    <property type="molecule type" value="Genomic_DNA"/>
</dbReference>
<organism evidence="1 2">
    <name type="scientific">Lachnoclostridium phytofermentans (strain ATCC 700394 / DSM 18823 / ISDg)</name>
    <name type="common">Clostridium phytofermentans</name>
    <dbReference type="NCBI Taxonomy" id="357809"/>
    <lineage>
        <taxon>Bacteria</taxon>
        <taxon>Bacillati</taxon>
        <taxon>Bacillota</taxon>
        <taxon>Clostridia</taxon>
        <taxon>Lachnospirales</taxon>
        <taxon>Lachnospiraceae</taxon>
    </lineage>
</organism>
<gene>
    <name evidence="1" type="ordered locus">Cphy_1664</name>
</gene>
<dbReference type="Proteomes" id="UP000000370">
    <property type="component" value="Chromosome"/>
</dbReference>
<dbReference type="HOGENOM" id="CLU_2166607_0_0_9"/>
<accession>A9KRG2</accession>
<evidence type="ECO:0000313" key="1">
    <source>
        <dbReference type="EMBL" id="ABX42036.1"/>
    </source>
</evidence>
<reference evidence="2" key="1">
    <citation type="submission" date="2007-11" db="EMBL/GenBank/DDBJ databases">
        <title>Complete genome sequence of Clostridium phytofermentans ISDg.</title>
        <authorList>
            <person name="Leschine S.B."/>
            <person name="Warnick T.A."/>
            <person name="Blanchard J.L."/>
            <person name="Schnell D.J."/>
            <person name="Petit E.L."/>
            <person name="LaTouf W.G."/>
            <person name="Copeland A."/>
            <person name="Lucas S."/>
            <person name="Lapidus A."/>
            <person name="Barry K."/>
            <person name="Glavina del Rio T."/>
            <person name="Dalin E."/>
            <person name="Tice H."/>
            <person name="Pitluck S."/>
            <person name="Kiss H."/>
            <person name="Brettin T."/>
            <person name="Bruce D."/>
            <person name="Detter J.C."/>
            <person name="Han C."/>
            <person name="Kuske C."/>
            <person name="Schmutz J."/>
            <person name="Larimer F."/>
            <person name="Land M."/>
            <person name="Hauser L."/>
            <person name="Kyrpides N."/>
            <person name="Kim E.A."/>
            <person name="Richardson P."/>
        </authorList>
    </citation>
    <scope>NUCLEOTIDE SEQUENCE [LARGE SCALE GENOMIC DNA]</scope>
    <source>
        <strain evidence="2">ATCC 700394 / DSM 18823 / ISDg</strain>
    </source>
</reference>
<proteinExistence type="predicted"/>
<evidence type="ECO:0000313" key="2">
    <source>
        <dbReference type="Proteomes" id="UP000000370"/>
    </source>
</evidence>
<dbReference type="KEGG" id="cpy:Cphy_1664"/>
<dbReference type="AlphaFoldDB" id="A9KRG2"/>
<protein>
    <submittedName>
        <fullName evidence="1">Uncharacterized protein</fullName>
    </submittedName>
</protein>
<sequence>MDTNERKVVTQKSVNTELDFSNLSETGFSEDTEQQVRTYFSKIANNVDEFVKHFCAIPDALLYDKAYMEQFVLERIGLNNESLGELSPELAPYFGTGLYICRIRNNSRSI</sequence>
<keyword evidence="2" id="KW-1185">Reference proteome</keyword>
<dbReference type="OrthoDB" id="9933499at2"/>
<dbReference type="RefSeq" id="WP_012199690.1">
    <property type="nucleotide sequence ID" value="NC_010001.1"/>
</dbReference>